<evidence type="ECO:0000313" key="15">
    <source>
        <dbReference type="Proteomes" id="UP000734854"/>
    </source>
</evidence>
<evidence type="ECO:0000256" key="4">
    <source>
        <dbReference type="ARBA" id="ARBA00022478"/>
    </source>
</evidence>
<dbReference type="Proteomes" id="UP000734854">
    <property type="component" value="Unassembled WGS sequence"/>
</dbReference>
<dbReference type="InterPro" id="IPR034014">
    <property type="entry name" value="Zn_ribbon_RPC11_C"/>
</dbReference>
<comment type="subcellular location">
    <subcellularLocation>
        <location evidence="1">Nucleus</location>
    </subcellularLocation>
</comment>
<dbReference type="GO" id="GO:0008270">
    <property type="term" value="F:zinc ion binding"/>
    <property type="evidence" value="ECO:0007669"/>
    <property type="project" value="UniProtKB-KW"/>
</dbReference>
<dbReference type="FunFam" id="2.20.25.10:FF:000005">
    <property type="entry name" value="DNA-directed RNA polymerase subunit"/>
    <property type="match status" value="1"/>
</dbReference>
<dbReference type="CDD" id="cd10509">
    <property type="entry name" value="Zn-ribbon_RPC11"/>
    <property type="match status" value="1"/>
</dbReference>
<keyword evidence="8" id="KW-0804">Transcription</keyword>
<dbReference type="InterPro" id="IPR001222">
    <property type="entry name" value="Znf_TFIIS"/>
</dbReference>
<evidence type="ECO:0000313" key="14">
    <source>
        <dbReference type="EMBL" id="KAG6466768.1"/>
    </source>
</evidence>
<accession>A0A8J5E8I4</accession>
<feature type="binding site" evidence="11">
    <location>
        <position position="52"/>
    </location>
    <ligand>
        <name>Zn(2+)</name>
        <dbReference type="ChEBI" id="CHEBI:29105"/>
        <label>2</label>
    </ligand>
</feature>
<evidence type="ECO:0000256" key="8">
    <source>
        <dbReference type="ARBA" id="ARBA00023163"/>
    </source>
</evidence>
<dbReference type="Pfam" id="PF01096">
    <property type="entry name" value="Zn_ribbon_TFIIS"/>
    <property type="match status" value="1"/>
</dbReference>
<keyword evidence="7 11" id="KW-0862">Zinc</keyword>
<evidence type="ECO:0000256" key="11">
    <source>
        <dbReference type="PIRSR" id="PIRSR005586-1"/>
    </source>
</evidence>
<feature type="binding site" evidence="11">
    <location>
        <position position="80"/>
    </location>
    <ligand>
        <name>Zn(2+)</name>
        <dbReference type="ChEBI" id="CHEBI:29105"/>
        <label>2</label>
    </ligand>
</feature>
<evidence type="ECO:0000256" key="1">
    <source>
        <dbReference type="ARBA" id="ARBA00004123"/>
    </source>
</evidence>
<sequence>MEFCASCGNLLQIQPGIGQRIVRRQRLVKKELDPIFSGADAMKFASKTQTTCPRCHHGEAYFRQMQIRSADEPMSTFYQCCNDICNHQWRED</sequence>
<dbReference type="PROSITE" id="PS51133">
    <property type="entry name" value="ZF_TFIIS_2"/>
    <property type="match status" value="1"/>
</dbReference>
<reference evidence="14 15" key="1">
    <citation type="submission" date="2020-08" db="EMBL/GenBank/DDBJ databases">
        <title>Plant Genome Project.</title>
        <authorList>
            <person name="Zhang R.-G."/>
        </authorList>
    </citation>
    <scope>NUCLEOTIDE SEQUENCE [LARGE SCALE GENOMIC DNA]</scope>
    <source>
        <tissue evidence="14">Rhizome</tissue>
    </source>
</reference>
<evidence type="ECO:0000259" key="13">
    <source>
        <dbReference type="PROSITE" id="PS51133"/>
    </source>
</evidence>
<dbReference type="PANTHER" id="PTHR11239:SF12">
    <property type="entry name" value="DNA-DIRECTED RNA POLYMERASE III SUBUNIT RPC10"/>
    <property type="match status" value="1"/>
</dbReference>
<evidence type="ECO:0000256" key="2">
    <source>
        <dbReference type="ARBA" id="ARBA00008925"/>
    </source>
</evidence>
<protein>
    <recommendedName>
        <fullName evidence="3">DNA-directed RNA polymerase III subunit RPC10</fullName>
    </recommendedName>
    <alternativeName>
        <fullName evidence="10">RNA polymerase III subunit C11</fullName>
    </alternativeName>
</protein>
<name>A0A8J5E8I4_ZINOF</name>
<dbReference type="GO" id="GO:0003676">
    <property type="term" value="F:nucleic acid binding"/>
    <property type="evidence" value="ECO:0007669"/>
    <property type="project" value="InterPro"/>
</dbReference>
<feature type="domain" description="TFIIS-type" evidence="13">
    <location>
        <begin position="48"/>
        <end position="90"/>
    </location>
</feature>
<feature type="binding site" evidence="11">
    <location>
        <position position="85"/>
    </location>
    <ligand>
        <name>Zn(2+)</name>
        <dbReference type="ChEBI" id="CHEBI:29105"/>
        <label>2</label>
    </ligand>
</feature>
<dbReference type="GO" id="GO:0003899">
    <property type="term" value="F:DNA-directed RNA polymerase activity"/>
    <property type="evidence" value="ECO:0007669"/>
    <property type="project" value="InterPro"/>
</dbReference>
<proteinExistence type="inferred from homology"/>
<dbReference type="EMBL" id="JACMSC010000123">
    <property type="protein sequence ID" value="KAG6466768.1"/>
    <property type="molecule type" value="Genomic_DNA"/>
</dbReference>
<dbReference type="PROSITE" id="PS00466">
    <property type="entry name" value="ZF_TFIIS_1"/>
    <property type="match status" value="1"/>
</dbReference>
<feature type="binding site" evidence="11">
    <location>
        <position position="55"/>
    </location>
    <ligand>
        <name>Zn(2+)</name>
        <dbReference type="ChEBI" id="CHEBI:29105"/>
        <label>2</label>
    </ligand>
</feature>
<gene>
    <name evidence="14" type="ORF">ZIOFF_075417</name>
</gene>
<evidence type="ECO:0000256" key="9">
    <source>
        <dbReference type="ARBA" id="ARBA00023242"/>
    </source>
</evidence>
<keyword evidence="15" id="KW-1185">Reference proteome</keyword>
<evidence type="ECO:0000256" key="12">
    <source>
        <dbReference type="PROSITE-ProRule" id="PRU00472"/>
    </source>
</evidence>
<dbReference type="PIRSF" id="PIRSF005586">
    <property type="entry name" value="RNApol_RpoM"/>
    <property type="match status" value="1"/>
</dbReference>
<dbReference type="GO" id="GO:0005666">
    <property type="term" value="C:RNA polymerase III complex"/>
    <property type="evidence" value="ECO:0007669"/>
    <property type="project" value="TreeGrafter"/>
</dbReference>
<feature type="binding site" evidence="11">
    <location>
        <position position="7"/>
    </location>
    <ligand>
        <name>Zn(2+)</name>
        <dbReference type="ChEBI" id="CHEBI:29105"/>
        <label>1</label>
    </ligand>
</feature>
<keyword evidence="4" id="KW-0240">DNA-directed RNA polymerase</keyword>
<comment type="similarity">
    <text evidence="2">Belongs to the archaeal RpoM/eukaryotic RPA12/RPB9/RPC11 RNA polymerase family.</text>
</comment>
<dbReference type="AlphaFoldDB" id="A0A8J5E8I4"/>
<evidence type="ECO:0000256" key="10">
    <source>
        <dbReference type="ARBA" id="ARBA00029985"/>
    </source>
</evidence>
<dbReference type="SMART" id="SM00440">
    <property type="entry name" value="ZnF_C2C2"/>
    <property type="match status" value="1"/>
</dbReference>
<dbReference type="InterPro" id="IPR012164">
    <property type="entry name" value="Rpa12/Rpb9/Rpc10/TFS"/>
</dbReference>
<organism evidence="14 15">
    <name type="scientific">Zingiber officinale</name>
    <name type="common">Ginger</name>
    <name type="synonym">Amomum zingiber</name>
    <dbReference type="NCBI Taxonomy" id="94328"/>
    <lineage>
        <taxon>Eukaryota</taxon>
        <taxon>Viridiplantae</taxon>
        <taxon>Streptophyta</taxon>
        <taxon>Embryophyta</taxon>
        <taxon>Tracheophyta</taxon>
        <taxon>Spermatophyta</taxon>
        <taxon>Magnoliopsida</taxon>
        <taxon>Liliopsida</taxon>
        <taxon>Zingiberales</taxon>
        <taxon>Zingiberaceae</taxon>
        <taxon>Zingiber</taxon>
    </lineage>
</organism>
<feature type="binding site" evidence="11">
    <location>
        <position position="4"/>
    </location>
    <ligand>
        <name>Zn(2+)</name>
        <dbReference type="ChEBI" id="CHEBI:29105"/>
        <label>1</label>
    </ligand>
</feature>
<comment type="caution">
    <text evidence="14">The sequence shown here is derived from an EMBL/GenBank/DDBJ whole genome shotgun (WGS) entry which is preliminary data.</text>
</comment>
<dbReference type="PANTHER" id="PTHR11239">
    <property type="entry name" value="DNA-DIRECTED RNA POLYMERASE"/>
    <property type="match status" value="1"/>
</dbReference>
<keyword evidence="6 12" id="KW-0863">Zinc-finger</keyword>
<dbReference type="Gene3D" id="2.20.25.10">
    <property type="match status" value="1"/>
</dbReference>
<dbReference type="SUPFAM" id="SSF57783">
    <property type="entry name" value="Zinc beta-ribbon"/>
    <property type="match status" value="1"/>
</dbReference>
<dbReference type="GO" id="GO:0006386">
    <property type="term" value="P:termination of RNA polymerase III transcription"/>
    <property type="evidence" value="ECO:0007669"/>
    <property type="project" value="TreeGrafter"/>
</dbReference>
<evidence type="ECO:0000256" key="3">
    <source>
        <dbReference type="ARBA" id="ARBA00020093"/>
    </source>
</evidence>
<evidence type="ECO:0000256" key="7">
    <source>
        <dbReference type="ARBA" id="ARBA00022833"/>
    </source>
</evidence>
<evidence type="ECO:0000256" key="5">
    <source>
        <dbReference type="ARBA" id="ARBA00022723"/>
    </source>
</evidence>
<keyword evidence="9" id="KW-0539">Nucleus</keyword>
<evidence type="ECO:0000256" key="6">
    <source>
        <dbReference type="ARBA" id="ARBA00022771"/>
    </source>
</evidence>
<keyword evidence="5 11" id="KW-0479">Metal-binding</keyword>